<dbReference type="InterPro" id="IPR004827">
    <property type="entry name" value="bZIP"/>
</dbReference>
<dbReference type="InterPro" id="IPR046347">
    <property type="entry name" value="bZIP_sf"/>
</dbReference>
<keyword evidence="3" id="KW-0804">Transcription</keyword>
<reference evidence="7" key="1">
    <citation type="submission" date="2014-12" db="EMBL/GenBank/DDBJ databases">
        <title>Insight into the proteome of Arion vulgaris.</title>
        <authorList>
            <person name="Aradska J."/>
            <person name="Bulat T."/>
            <person name="Smidak R."/>
            <person name="Sarate P."/>
            <person name="Gangsoo J."/>
            <person name="Sialana F."/>
            <person name="Bilban M."/>
            <person name="Lubec G."/>
        </authorList>
    </citation>
    <scope>NUCLEOTIDE SEQUENCE</scope>
    <source>
        <tissue evidence="7">Skin</tissue>
    </source>
</reference>
<evidence type="ECO:0000256" key="1">
    <source>
        <dbReference type="ARBA" id="ARBA00023015"/>
    </source>
</evidence>
<dbReference type="GO" id="GO:0000981">
    <property type="term" value="F:DNA-binding transcription factor activity, RNA polymerase II-specific"/>
    <property type="evidence" value="ECO:0007669"/>
    <property type="project" value="TreeGrafter"/>
</dbReference>
<feature type="region of interest" description="Disordered" evidence="5">
    <location>
        <begin position="48"/>
        <end position="90"/>
    </location>
</feature>
<name>A0A0B6YP24_9EUPU</name>
<sequence>NSHPYCTSNSNQANHVYHIQRVYDNHSLIQNSSISSQSSDDYDEPLQLTVRRDNNVTEVNRSTVDDNERSSSSTTSPEERSAVSVSSPVSTFPLKLRHKLPSHEQSYPSSLFPTTAPVALAPPYPENPISLTKSAPTSLAKTATLSPFSNKVRDLTGCRKHSHNIRYRDPKYLERRRRNNEAARKCRENRKYLIMNKEAKSSCLETENNKLKVDVKSLQMEMKQLKDLIKTK</sequence>
<proteinExistence type="predicted"/>
<dbReference type="InterPro" id="IPR000837">
    <property type="entry name" value="AP-1"/>
</dbReference>
<dbReference type="PROSITE" id="PS50217">
    <property type="entry name" value="BZIP"/>
    <property type="match status" value="1"/>
</dbReference>
<feature type="coiled-coil region" evidence="4">
    <location>
        <begin position="201"/>
        <end position="228"/>
    </location>
</feature>
<evidence type="ECO:0000256" key="4">
    <source>
        <dbReference type="SAM" id="Coils"/>
    </source>
</evidence>
<dbReference type="AlphaFoldDB" id="A0A0B6YP24"/>
<accession>A0A0B6YP24</accession>
<evidence type="ECO:0000256" key="3">
    <source>
        <dbReference type="ARBA" id="ARBA00023163"/>
    </source>
</evidence>
<dbReference type="GO" id="GO:0000978">
    <property type="term" value="F:RNA polymerase II cis-regulatory region sequence-specific DNA binding"/>
    <property type="evidence" value="ECO:0007669"/>
    <property type="project" value="TreeGrafter"/>
</dbReference>
<feature type="domain" description="BZIP" evidence="6">
    <location>
        <begin position="169"/>
        <end position="232"/>
    </location>
</feature>
<keyword evidence="4" id="KW-0175">Coiled coil</keyword>
<organism evidence="7">
    <name type="scientific">Arion vulgaris</name>
    <dbReference type="NCBI Taxonomy" id="1028688"/>
    <lineage>
        <taxon>Eukaryota</taxon>
        <taxon>Metazoa</taxon>
        <taxon>Spiralia</taxon>
        <taxon>Lophotrochozoa</taxon>
        <taxon>Mollusca</taxon>
        <taxon>Gastropoda</taxon>
        <taxon>Heterobranchia</taxon>
        <taxon>Euthyneura</taxon>
        <taxon>Panpulmonata</taxon>
        <taxon>Eupulmonata</taxon>
        <taxon>Stylommatophora</taxon>
        <taxon>Helicina</taxon>
        <taxon>Arionoidea</taxon>
        <taxon>Arionidae</taxon>
        <taxon>Arion</taxon>
    </lineage>
</organism>
<gene>
    <name evidence="7" type="primary">ORF30359</name>
</gene>
<protein>
    <recommendedName>
        <fullName evidence="6">BZIP domain-containing protein</fullName>
    </recommendedName>
</protein>
<dbReference type="SUPFAM" id="SSF57959">
    <property type="entry name" value="Leucine zipper domain"/>
    <property type="match status" value="1"/>
</dbReference>
<keyword evidence="1" id="KW-0805">Transcription regulation</keyword>
<evidence type="ECO:0000313" key="7">
    <source>
        <dbReference type="EMBL" id="CEK57516.1"/>
    </source>
</evidence>
<evidence type="ECO:0000259" key="6">
    <source>
        <dbReference type="PROSITE" id="PS50217"/>
    </source>
</evidence>
<dbReference type="Pfam" id="PF07716">
    <property type="entry name" value="bZIP_2"/>
    <property type="match status" value="1"/>
</dbReference>
<dbReference type="GO" id="GO:0005634">
    <property type="term" value="C:nucleus"/>
    <property type="evidence" value="ECO:0007669"/>
    <property type="project" value="TreeGrafter"/>
</dbReference>
<dbReference type="Gene3D" id="1.20.5.170">
    <property type="match status" value="1"/>
</dbReference>
<dbReference type="EMBL" id="HACG01010651">
    <property type="protein sequence ID" value="CEK57516.1"/>
    <property type="molecule type" value="Transcribed_RNA"/>
</dbReference>
<evidence type="ECO:0000256" key="5">
    <source>
        <dbReference type="SAM" id="MobiDB-lite"/>
    </source>
</evidence>
<dbReference type="PANTHER" id="PTHR23351">
    <property type="entry name" value="FOS TRANSCRIPTION FACTOR-RELATED"/>
    <property type="match status" value="1"/>
</dbReference>
<evidence type="ECO:0000256" key="2">
    <source>
        <dbReference type="ARBA" id="ARBA00023125"/>
    </source>
</evidence>
<keyword evidence="2" id="KW-0238">DNA-binding</keyword>
<dbReference type="SMART" id="SM00338">
    <property type="entry name" value="BRLZ"/>
    <property type="match status" value="1"/>
</dbReference>
<feature type="non-terminal residue" evidence="7">
    <location>
        <position position="232"/>
    </location>
</feature>
<dbReference type="PANTHER" id="PTHR23351:SF24">
    <property type="entry name" value="ACTIVATING TRANSCRIPTION FACTOR 3-RELATED"/>
    <property type="match status" value="1"/>
</dbReference>
<feature type="non-terminal residue" evidence="7">
    <location>
        <position position="1"/>
    </location>
</feature>